<sequence length="183" mass="20674">MVQHVQCFCAFLFVQPRRAATRPRHPHLKNASGVGPLRSIRMARIEDVEALEEQARAIDWNLAQLEEEQRRTACDNPRLCTFLVSEDSGAMQGFAIGWHVAGELQVMALAVSAKSRRRGIGQLLLRELLDISRRQGDFIAMLEVKASNHGALLMYSKLGFDEVGRRPRYYSDGEDALLLQKQL</sequence>
<dbReference type="OrthoDB" id="510829at2759"/>
<dbReference type="Proteomes" id="UP000007264">
    <property type="component" value="Unassembled WGS sequence"/>
</dbReference>
<dbReference type="GeneID" id="17044463"/>
<evidence type="ECO:0000256" key="1">
    <source>
        <dbReference type="ARBA" id="ARBA00022679"/>
    </source>
</evidence>
<dbReference type="Pfam" id="PF00583">
    <property type="entry name" value="Acetyltransf_1"/>
    <property type="match status" value="1"/>
</dbReference>
<dbReference type="AlphaFoldDB" id="I0Z734"/>
<evidence type="ECO:0000313" key="5">
    <source>
        <dbReference type="Proteomes" id="UP000007264"/>
    </source>
</evidence>
<dbReference type="STRING" id="574566.I0Z734"/>
<dbReference type="InterPro" id="IPR000182">
    <property type="entry name" value="GNAT_dom"/>
</dbReference>
<dbReference type="EMBL" id="AGSI01000002">
    <property type="protein sequence ID" value="EIE26453.1"/>
    <property type="molecule type" value="Genomic_DNA"/>
</dbReference>
<dbReference type="Gene3D" id="3.40.630.30">
    <property type="match status" value="1"/>
</dbReference>
<dbReference type="RefSeq" id="XP_005650997.1">
    <property type="nucleotide sequence ID" value="XM_005650940.1"/>
</dbReference>
<dbReference type="PANTHER" id="PTHR43420:SF44">
    <property type="entry name" value="ACETYLTRANSFERASE YPEA"/>
    <property type="match status" value="1"/>
</dbReference>
<dbReference type="KEGG" id="csl:COCSUDRAFT_52336"/>
<organism evidence="4 5">
    <name type="scientific">Coccomyxa subellipsoidea (strain C-169)</name>
    <name type="common">Green microalga</name>
    <dbReference type="NCBI Taxonomy" id="574566"/>
    <lineage>
        <taxon>Eukaryota</taxon>
        <taxon>Viridiplantae</taxon>
        <taxon>Chlorophyta</taxon>
        <taxon>core chlorophytes</taxon>
        <taxon>Trebouxiophyceae</taxon>
        <taxon>Trebouxiophyceae incertae sedis</taxon>
        <taxon>Coccomyxaceae</taxon>
        <taxon>Coccomyxa</taxon>
        <taxon>Coccomyxa subellipsoidea</taxon>
    </lineage>
</organism>
<dbReference type="GO" id="GO:0016747">
    <property type="term" value="F:acyltransferase activity, transferring groups other than amino-acyl groups"/>
    <property type="evidence" value="ECO:0007669"/>
    <property type="project" value="InterPro"/>
</dbReference>
<evidence type="ECO:0000256" key="2">
    <source>
        <dbReference type="ARBA" id="ARBA00023315"/>
    </source>
</evidence>
<dbReference type="InterPro" id="IPR050680">
    <property type="entry name" value="YpeA/RimI_acetyltransf"/>
</dbReference>
<accession>I0Z734</accession>
<keyword evidence="5" id="KW-1185">Reference proteome</keyword>
<keyword evidence="1" id="KW-0808">Transferase</keyword>
<dbReference type="SUPFAM" id="SSF55729">
    <property type="entry name" value="Acyl-CoA N-acyltransferases (Nat)"/>
    <property type="match status" value="1"/>
</dbReference>
<feature type="domain" description="N-acetyltransferase" evidence="3">
    <location>
        <begin position="59"/>
        <end position="160"/>
    </location>
</feature>
<evidence type="ECO:0000259" key="3">
    <source>
        <dbReference type="Pfam" id="PF00583"/>
    </source>
</evidence>
<dbReference type="eggNOG" id="ENOG502QSZR">
    <property type="taxonomic scope" value="Eukaryota"/>
</dbReference>
<comment type="caution">
    <text evidence="4">The sequence shown here is derived from an EMBL/GenBank/DDBJ whole genome shotgun (WGS) entry which is preliminary data.</text>
</comment>
<gene>
    <name evidence="4" type="ORF">COCSUDRAFT_52336</name>
</gene>
<keyword evidence="2" id="KW-0012">Acyltransferase</keyword>
<protein>
    <submittedName>
        <fullName evidence="4">Acyl-CoA N-acyltransferase</fullName>
    </submittedName>
</protein>
<reference evidence="4 5" key="1">
    <citation type="journal article" date="2012" name="Genome Biol.">
        <title>The genome of the polar eukaryotic microalga coccomyxa subellipsoidea reveals traits of cold adaptation.</title>
        <authorList>
            <person name="Blanc G."/>
            <person name="Agarkova I."/>
            <person name="Grimwood J."/>
            <person name="Kuo A."/>
            <person name="Brueggeman A."/>
            <person name="Dunigan D."/>
            <person name="Gurnon J."/>
            <person name="Ladunga I."/>
            <person name="Lindquist E."/>
            <person name="Lucas S."/>
            <person name="Pangilinan J."/>
            <person name="Proschold T."/>
            <person name="Salamov A."/>
            <person name="Schmutz J."/>
            <person name="Weeks D."/>
            <person name="Yamada T."/>
            <person name="Claverie J.M."/>
            <person name="Grigoriev I."/>
            <person name="Van Etten J."/>
            <person name="Lomsadze A."/>
            <person name="Borodovsky M."/>
        </authorList>
    </citation>
    <scope>NUCLEOTIDE SEQUENCE [LARGE SCALE GENOMIC DNA]</scope>
    <source>
        <strain evidence="4 5">C-169</strain>
    </source>
</reference>
<dbReference type="PANTHER" id="PTHR43420">
    <property type="entry name" value="ACETYLTRANSFERASE"/>
    <property type="match status" value="1"/>
</dbReference>
<dbReference type="CDD" id="cd04301">
    <property type="entry name" value="NAT_SF"/>
    <property type="match status" value="1"/>
</dbReference>
<name>I0Z734_COCSC</name>
<evidence type="ECO:0000313" key="4">
    <source>
        <dbReference type="EMBL" id="EIE26453.1"/>
    </source>
</evidence>
<proteinExistence type="predicted"/>
<dbReference type="InterPro" id="IPR016181">
    <property type="entry name" value="Acyl_CoA_acyltransferase"/>
</dbReference>